<accession>A0ACB8XTJ0</accession>
<keyword evidence="2" id="KW-1185">Reference proteome</keyword>
<dbReference type="EMBL" id="CM042061">
    <property type="protein sequence ID" value="KAI3673157.1"/>
    <property type="molecule type" value="Genomic_DNA"/>
</dbReference>
<organism evidence="1 2">
    <name type="scientific">Arctium lappa</name>
    <name type="common">Greater burdock</name>
    <name type="synonym">Lappa major</name>
    <dbReference type="NCBI Taxonomy" id="4217"/>
    <lineage>
        <taxon>Eukaryota</taxon>
        <taxon>Viridiplantae</taxon>
        <taxon>Streptophyta</taxon>
        <taxon>Embryophyta</taxon>
        <taxon>Tracheophyta</taxon>
        <taxon>Spermatophyta</taxon>
        <taxon>Magnoliopsida</taxon>
        <taxon>eudicotyledons</taxon>
        <taxon>Gunneridae</taxon>
        <taxon>Pentapetalae</taxon>
        <taxon>asterids</taxon>
        <taxon>campanulids</taxon>
        <taxon>Asterales</taxon>
        <taxon>Asteraceae</taxon>
        <taxon>Carduoideae</taxon>
        <taxon>Cardueae</taxon>
        <taxon>Arctiinae</taxon>
        <taxon>Arctium</taxon>
    </lineage>
</organism>
<sequence>MPILPYPLILPSSTTGISTNTSNLVLVLGFHPRVVASSIAIVSLGMIFHLPTATVRCSAADLKVYMYSDLKIVTRNFKSDLKVYTFMSPEVVVLARKKWYQVSSIDYFIKKNLCYLILVLPSYTCSAELLEEKKKLTPFVQVLPIFDGTKDMVVQQLTAAIDGTRTWLYNNLLLQWMAPRTWLNEF</sequence>
<reference evidence="1 2" key="2">
    <citation type="journal article" date="2022" name="Mol. Ecol. Resour.">
        <title>The genomes of chicory, endive, great burdock and yacon provide insights into Asteraceae paleo-polyploidization history and plant inulin production.</title>
        <authorList>
            <person name="Fan W."/>
            <person name="Wang S."/>
            <person name="Wang H."/>
            <person name="Wang A."/>
            <person name="Jiang F."/>
            <person name="Liu H."/>
            <person name="Zhao H."/>
            <person name="Xu D."/>
            <person name="Zhang Y."/>
        </authorList>
    </citation>
    <scope>NUCLEOTIDE SEQUENCE [LARGE SCALE GENOMIC DNA]</scope>
    <source>
        <strain evidence="2">cv. Niubang</strain>
    </source>
</reference>
<evidence type="ECO:0000313" key="1">
    <source>
        <dbReference type="EMBL" id="KAI3673157.1"/>
    </source>
</evidence>
<name>A0ACB8XTJ0_ARCLA</name>
<comment type="caution">
    <text evidence="1">The sequence shown here is derived from an EMBL/GenBank/DDBJ whole genome shotgun (WGS) entry which is preliminary data.</text>
</comment>
<reference evidence="2" key="1">
    <citation type="journal article" date="2022" name="Mol. Ecol. Resour.">
        <title>The genomes of chicory, endive, great burdock and yacon provide insights into Asteraceae palaeo-polyploidization history and plant inulin production.</title>
        <authorList>
            <person name="Fan W."/>
            <person name="Wang S."/>
            <person name="Wang H."/>
            <person name="Wang A."/>
            <person name="Jiang F."/>
            <person name="Liu H."/>
            <person name="Zhao H."/>
            <person name="Xu D."/>
            <person name="Zhang Y."/>
        </authorList>
    </citation>
    <scope>NUCLEOTIDE SEQUENCE [LARGE SCALE GENOMIC DNA]</scope>
    <source>
        <strain evidence="2">cv. Niubang</strain>
    </source>
</reference>
<dbReference type="Proteomes" id="UP001055879">
    <property type="component" value="Linkage Group LG15"/>
</dbReference>
<proteinExistence type="predicted"/>
<protein>
    <submittedName>
        <fullName evidence="1">Uncharacterized protein</fullName>
    </submittedName>
</protein>
<evidence type="ECO:0000313" key="2">
    <source>
        <dbReference type="Proteomes" id="UP001055879"/>
    </source>
</evidence>
<gene>
    <name evidence="1" type="ORF">L6452_39273</name>
</gene>